<gene>
    <name evidence="4" type="ORF">ABC969_00540</name>
</gene>
<feature type="domain" description="Flavodoxin-like fold" evidence="3">
    <location>
        <begin position="11"/>
        <end position="169"/>
    </location>
</feature>
<dbReference type="GO" id="GO:0016491">
    <property type="term" value="F:oxidoreductase activity"/>
    <property type="evidence" value="ECO:0007669"/>
    <property type="project" value="UniProtKB-KW"/>
</dbReference>
<dbReference type="SUPFAM" id="SSF52218">
    <property type="entry name" value="Flavoproteins"/>
    <property type="match status" value="1"/>
</dbReference>
<evidence type="ECO:0000256" key="1">
    <source>
        <dbReference type="ARBA" id="ARBA00006252"/>
    </source>
</evidence>
<dbReference type="InterPro" id="IPR029039">
    <property type="entry name" value="Flavoprotein-like_sf"/>
</dbReference>
<dbReference type="PANTHER" id="PTHR10204:SF34">
    <property type="entry name" value="NAD(P)H DEHYDROGENASE [QUINONE] 1 ISOFORM 1"/>
    <property type="match status" value="1"/>
</dbReference>
<dbReference type="InterPro" id="IPR003680">
    <property type="entry name" value="Flavodoxin_fold"/>
</dbReference>
<name>A0ABU9XRA2_9SPHN</name>
<protein>
    <submittedName>
        <fullName evidence="4">NAD(P)H-dependent oxidoreductase</fullName>
        <ecNumber evidence="4">1.-.-.-</ecNumber>
    </submittedName>
</protein>
<organism evidence="4 5">
    <name type="scientific">Sphingomonas qilianensis</name>
    <dbReference type="NCBI Taxonomy" id="1736690"/>
    <lineage>
        <taxon>Bacteria</taxon>
        <taxon>Pseudomonadati</taxon>
        <taxon>Pseudomonadota</taxon>
        <taxon>Alphaproteobacteria</taxon>
        <taxon>Sphingomonadales</taxon>
        <taxon>Sphingomonadaceae</taxon>
        <taxon>Sphingomonas</taxon>
    </lineage>
</organism>
<dbReference type="EC" id="1.-.-.-" evidence="4"/>
<evidence type="ECO:0000313" key="5">
    <source>
        <dbReference type="Proteomes" id="UP001404104"/>
    </source>
</evidence>
<dbReference type="Gene3D" id="3.40.50.360">
    <property type="match status" value="1"/>
</dbReference>
<dbReference type="EMBL" id="JBDIMF010000001">
    <property type="protein sequence ID" value="MEN2784909.1"/>
    <property type="molecule type" value="Genomic_DNA"/>
</dbReference>
<dbReference type="Proteomes" id="UP001404104">
    <property type="component" value="Unassembled WGS sequence"/>
</dbReference>
<reference evidence="4 5" key="1">
    <citation type="submission" date="2024-05" db="EMBL/GenBank/DDBJ databases">
        <authorList>
            <person name="Liu Q."/>
            <person name="Xin Y.-H."/>
        </authorList>
    </citation>
    <scope>NUCLEOTIDE SEQUENCE [LARGE SCALE GENOMIC DNA]</scope>
    <source>
        <strain evidence="4 5">CGMCC 1.15349</strain>
    </source>
</reference>
<dbReference type="InterPro" id="IPR051545">
    <property type="entry name" value="NAD(P)H_dehydrogenase_qn"/>
</dbReference>
<comment type="caution">
    <text evidence="4">The sequence shown here is derived from an EMBL/GenBank/DDBJ whole genome shotgun (WGS) entry which is preliminary data.</text>
</comment>
<keyword evidence="5" id="KW-1185">Reference proteome</keyword>
<dbReference type="PANTHER" id="PTHR10204">
    <property type="entry name" value="NAD P H OXIDOREDUCTASE-RELATED"/>
    <property type="match status" value="1"/>
</dbReference>
<proteinExistence type="inferred from homology"/>
<accession>A0ABU9XRA2</accession>
<comment type="similarity">
    <text evidence="1">Belongs to the NAD(P)H dehydrogenase (quinone) family.</text>
</comment>
<dbReference type="Pfam" id="PF02525">
    <property type="entry name" value="Flavodoxin_2"/>
    <property type="match status" value="1"/>
</dbReference>
<evidence type="ECO:0000256" key="2">
    <source>
        <dbReference type="ARBA" id="ARBA00023002"/>
    </source>
</evidence>
<sequence length="223" mass="24334">MPEGKPHDLRHIVILANPNLGSFSHAMAEAYCAAVADCGQTAVIRDLYALRFNPLLQASELPPSPSPPAADVAAELDVLRDAAVIVFVYPLWFGMPPAIIKGYVDRVLGAGFSGRDMLAGTRPSVIQGKRLISFSTSASTRPWIEERGQWIALRQGIDSYLAAVFGLIDAGHSHFDAIVAPLSERYARECLLEVGEQARQVSATILSERHARQLLAYRQRARS</sequence>
<evidence type="ECO:0000259" key="3">
    <source>
        <dbReference type="Pfam" id="PF02525"/>
    </source>
</evidence>
<keyword evidence="2 4" id="KW-0560">Oxidoreductase</keyword>
<evidence type="ECO:0000313" key="4">
    <source>
        <dbReference type="EMBL" id="MEN2784909.1"/>
    </source>
</evidence>
<dbReference type="RefSeq" id="WP_345862289.1">
    <property type="nucleotide sequence ID" value="NZ_JBDIMF010000001.1"/>
</dbReference>